<name>G9ZGX7_9GAMM</name>
<dbReference type="HOGENOM" id="CLU_1068318_0_0_6"/>
<protein>
    <recommendedName>
        <fullName evidence="10">L-threonylcarbamoyladenylate synthase</fullName>
        <ecNumber evidence="3">2.7.7.87</ecNumber>
    </recommendedName>
    <alternativeName>
        <fullName evidence="10">L-threonylcarbamoyladenylate synthase</fullName>
    </alternativeName>
</protein>
<dbReference type="InterPro" id="IPR017945">
    <property type="entry name" value="DHBP_synth_RibB-like_a/b_dom"/>
</dbReference>
<keyword evidence="8" id="KW-0547">Nucleotide-binding</keyword>
<comment type="similarity">
    <text evidence="2">Belongs to the SUA5 family.</text>
</comment>
<accession>G9ZGX7</accession>
<dbReference type="GO" id="GO:0005737">
    <property type="term" value="C:cytoplasm"/>
    <property type="evidence" value="ECO:0007669"/>
    <property type="project" value="UniProtKB-SubCell"/>
</dbReference>
<comment type="subcellular location">
    <subcellularLocation>
        <location evidence="1">Cytoplasm</location>
    </subcellularLocation>
</comment>
<dbReference type="GO" id="GO:0005524">
    <property type="term" value="F:ATP binding"/>
    <property type="evidence" value="ECO:0007669"/>
    <property type="project" value="UniProtKB-KW"/>
</dbReference>
<dbReference type="GO" id="GO:0006450">
    <property type="term" value="P:regulation of translational fidelity"/>
    <property type="evidence" value="ECO:0007669"/>
    <property type="project" value="TreeGrafter"/>
</dbReference>
<dbReference type="InterPro" id="IPR006070">
    <property type="entry name" value="Sua5-like_dom"/>
</dbReference>
<comment type="catalytic activity">
    <reaction evidence="11">
        <text>L-threonine + hydrogencarbonate + ATP = L-threonylcarbamoyladenylate + diphosphate + H2O</text>
        <dbReference type="Rhea" id="RHEA:36407"/>
        <dbReference type="ChEBI" id="CHEBI:15377"/>
        <dbReference type="ChEBI" id="CHEBI:17544"/>
        <dbReference type="ChEBI" id="CHEBI:30616"/>
        <dbReference type="ChEBI" id="CHEBI:33019"/>
        <dbReference type="ChEBI" id="CHEBI:57926"/>
        <dbReference type="ChEBI" id="CHEBI:73682"/>
        <dbReference type="EC" id="2.7.7.87"/>
    </reaction>
</comment>
<keyword evidence="7" id="KW-0548">Nucleotidyltransferase</keyword>
<comment type="caution">
    <text evidence="13">The sequence shown here is derived from an EMBL/GenBank/DDBJ whole genome shotgun (WGS) entry which is preliminary data.</text>
</comment>
<dbReference type="Proteomes" id="UP000004750">
    <property type="component" value="Unassembled WGS sequence"/>
</dbReference>
<dbReference type="PROSITE" id="PS51163">
    <property type="entry name" value="YRDC"/>
    <property type="match status" value="1"/>
</dbReference>
<dbReference type="SUPFAM" id="SSF55821">
    <property type="entry name" value="YrdC/RibB"/>
    <property type="match status" value="1"/>
</dbReference>
<dbReference type="GO" id="GO:0000049">
    <property type="term" value="F:tRNA binding"/>
    <property type="evidence" value="ECO:0007669"/>
    <property type="project" value="TreeGrafter"/>
</dbReference>
<dbReference type="GO" id="GO:0008033">
    <property type="term" value="P:tRNA processing"/>
    <property type="evidence" value="ECO:0007669"/>
    <property type="project" value="UniProtKB-KW"/>
</dbReference>
<evidence type="ECO:0000256" key="1">
    <source>
        <dbReference type="ARBA" id="ARBA00004496"/>
    </source>
</evidence>
<evidence type="ECO:0000256" key="6">
    <source>
        <dbReference type="ARBA" id="ARBA00022694"/>
    </source>
</evidence>
<dbReference type="PATRIC" id="fig|797473.3.peg.1656"/>
<dbReference type="PANTHER" id="PTHR17490:SF16">
    <property type="entry name" value="THREONYLCARBAMOYL-AMP SYNTHASE"/>
    <property type="match status" value="1"/>
</dbReference>
<proteinExistence type="inferred from homology"/>
<dbReference type="EMBL" id="AGCM01000115">
    <property type="protein sequence ID" value="EHM53001.1"/>
    <property type="molecule type" value="Genomic_DNA"/>
</dbReference>
<dbReference type="Gene3D" id="3.90.870.10">
    <property type="entry name" value="DHBP synthase"/>
    <property type="match status" value="1"/>
</dbReference>
<evidence type="ECO:0000256" key="9">
    <source>
        <dbReference type="ARBA" id="ARBA00022840"/>
    </source>
</evidence>
<evidence type="ECO:0000256" key="11">
    <source>
        <dbReference type="ARBA" id="ARBA00048366"/>
    </source>
</evidence>
<keyword evidence="6" id="KW-0819">tRNA processing</keyword>
<keyword evidence="5" id="KW-0808">Transferase</keyword>
<feature type="domain" description="YrdC-like" evidence="12">
    <location>
        <begin position="9"/>
        <end position="213"/>
    </location>
</feature>
<evidence type="ECO:0000259" key="12">
    <source>
        <dbReference type="PROSITE" id="PS51163"/>
    </source>
</evidence>
<gene>
    <name evidence="13" type="ORF">HMPREF9080_02034</name>
</gene>
<dbReference type="Pfam" id="PF01300">
    <property type="entry name" value="Sua5_yciO_yrdC"/>
    <property type="match status" value="1"/>
</dbReference>
<evidence type="ECO:0000256" key="10">
    <source>
        <dbReference type="ARBA" id="ARBA00029774"/>
    </source>
</evidence>
<dbReference type="AlphaFoldDB" id="G9ZGX7"/>
<sequence length="258" mass="29160">MTQHIQWHKTLSTEGLAALQQPGGVIVCPTKVGYIIMATDKAGLERKFDAKERKRNKPVVVLCGSMEQLRALVQLNPEIEAFYQKHWDEDILLGCILPWRADAKAALTKDGREELMMDKRGTSCFVIKFGLPGEQLAEYLWRSEGKMIYASSANPSGKGNRGKVQGIGERIESKVDLVIEADDYIASIQPDKTVETRYEQGVMVSMVDKDGKLVPEQKGERSVHPYPVVIRKGLAIDRIMMHLADSFNTWDYRHGEYY</sequence>
<evidence type="ECO:0000256" key="8">
    <source>
        <dbReference type="ARBA" id="ARBA00022741"/>
    </source>
</evidence>
<evidence type="ECO:0000256" key="7">
    <source>
        <dbReference type="ARBA" id="ARBA00022695"/>
    </source>
</evidence>
<evidence type="ECO:0000256" key="4">
    <source>
        <dbReference type="ARBA" id="ARBA00022490"/>
    </source>
</evidence>
<evidence type="ECO:0000313" key="13">
    <source>
        <dbReference type="EMBL" id="EHM53001.1"/>
    </source>
</evidence>
<evidence type="ECO:0000313" key="14">
    <source>
        <dbReference type="Proteomes" id="UP000004750"/>
    </source>
</evidence>
<dbReference type="InterPro" id="IPR050156">
    <property type="entry name" value="TC-AMP_synthase_SUA5"/>
</dbReference>
<dbReference type="RefSeq" id="WP_006986030.1">
    <property type="nucleotide sequence ID" value="NZ_JH417941.1"/>
</dbReference>
<organism evidence="13 14">
    <name type="scientific">Cardiobacterium valvarum F0432</name>
    <dbReference type="NCBI Taxonomy" id="797473"/>
    <lineage>
        <taxon>Bacteria</taxon>
        <taxon>Pseudomonadati</taxon>
        <taxon>Pseudomonadota</taxon>
        <taxon>Gammaproteobacteria</taxon>
        <taxon>Cardiobacteriales</taxon>
        <taxon>Cardiobacteriaceae</taxon>
        <taxon>Cardiobacterium</taxon>
    </lineage>
</organism>
<keyword evidence="4" id="KW-0963">Cytoplasm</keyword>
<reference evidence="13 14" key="1">
    <citation type="submission" date="2011-08" db="EMBL/GenBank/DDBJ databases">
        <authorList>
            <person name="Weinstock G."/>
            <person name="Sodergren E."/>
            <person name="Clifton S."/>
            <person name="Fulton L."/>
            <person name="Fulton B."/>
            <person name="Courtney L."/>
            <person name="Fronick C."/>
            <person name="Harrison M."/>
            <person name="Strong C."/>
            <person name="Farmer C."/>
            <person name="Delahaunty K."/>
            <person name="Markovic C."/>
            <person name="Hall O."/>
            <person name="Minx P."/>
            <person name="Tomlinson C."/>
            <person name="Mitreva M."/>
            <person name="Hou S."/>
            <person name="Chen J."/>
            <person name="Wollam A."/>
            <person name="Pepin K.H."/>
            <person name="Johnson M."/>
            <person name="Bhonagiri V."/>
            <person name="Zhang X."/>
            <person name="Suruliraj S."/>
            <person name="Warren W."/>
            <person name="Chinwalla A."/>
            <person name="Mardis E.R."/>
            <person name="Wilson R.K."/>
        </authorList>
    </citation>
    <scope>NUCLEOTIDE SEQUENCE [LARGE SCALE GENOMIC DNA]</scope>
    <source>
        <strain evidence="13 14">F0432</strain>
    </source>
</reference>
<keyword evidence="9" id="KW-0067">ATP-binding</keyword>
<evidence type="ECO:0000256" key="2">
    <source>
        <dbReference type="ARBA" id="ARBA00007663"/>
    </source>
</evidence>
<dbReference type="GO" id="GO:0003725">
    <property type="term" value="F:double-stranded RNA binding"/>
    <property type="evidence" value="ECO:0007669"/>
    <property type="project" value="InterPro"/>
</dbReference>
<dbReference type="PANTHER" id="PTHR17490">
    <property type="entry name" value="SUA5"/>
    <property type="match status" value="1"/>
</dbReference>
<evidence type="ECO:0000256" key="3">
    <source>
        <dbReference type="ARBA" id="ARBA00012584"/>
    </source>
</evidence>
<dbReference type="STRING" id="797473.HMPREF9080_02034"/>
<evidence type="ECO:0000256" key="5">
    <source>
        <dbReference type="ARBA" id="ARBA00022679"/>
    </source>
</evidence>
<dbReference type="EC" id="2.7.7.87" evidence="3"/>
<dbReference type="GO" id="GO:0061710">
    <property type="term" value="F:L-threonylcarbamoyladenylate synthase"/>
    <property type="evidence" value="ECO:0007669"/>
    <property type="project" value="UniProtKB-EC"/>
</dbReference>